<dbReference type="EMBL" id="BPLR01009999">
    <property type="protein sequence ID" value="GIY36020.1"/>
    <property type="molecule type" value="Genomic_DNA"/>
</dbReference>
<name>A0AAV4SU75_CAEEX</name>
<accession>A0AAV4SU75</accession>
<reference evidence="2 3" key="1">
    <citation type="submission" date="2021-06" db="EMBL/GenBank/DDBJ databases">
        <title>Caerostris extrusa draft genome.</title>
        <authorList>
            <person name="Kono N."/>
            <person name="Arakawa K."/>
        </authorList>
    </citation>
    <scope>NUCLEOTIDE SEQUENCE [LARGE SCALE GENOMIC DNA]</scope>
</reference>
<protein>
    <submittedName>
        <fullName evidence="2">General transcription factor 3C polypeptide 3</fullName>
    </submittedName>
</protein>
<comment type="caution">
    <text evidence="2">The sequence shown here is derived from an EMBL/GenBank/DDBJ whole genome shotgun (WGS) entry which is preliminary data.</text>
</comment>
<evidence type="ECO:0000313" key="2">
    <source>
        <dbReference type="EMBL" id="GIY36020.1"/>
    </source>
</evidence>
<dbReference type="AlphaFoldDB" id="A0AAV4SU75"/>
<evidence type="ECO:0000256" key="1">
    <source>
        <dbReference type="SAM" id="MobiDB-lite"/>
    </source>
</evidence>
<gene>
    <name evidence="2" type="primary">GTF3C3_1</name>
    <name evidence="2" type="ORF">CEXT_383021</name>
</gene>
<dbReference type="Proteomes" id="UP001054945">
    <property type="component" value="Unassembled WGS sequence"/>
</dbReference>
<evidence type="ECO:0000313" key="3">
    <source>
        <dbReference type="Proteomes" id="UP001054945"/>
    </source>
</evidence>
<sequence length="181" mass="20858">MPICGLKLASYAYGKTFHQCGMLRNLDKINEPLDFKSVEDLFYLQNGHGIVLLDDSDDDSYYSESVSLCHDEEYVTNVEVIEEDYESDEANDQLSWGCDAADKYTQGKISFGELNDLMEDSISNDHPRKKICLEKEDTQTDQSLQPENENENTEAAPKKKRKIRRKKSLLREKTRKFNGRS</sequence>
<feature type="region of interest" description="Disordered" evidence="1">
    <location>
        <begin position="132"/>
        <end position="181"/>
    </location>
</feature>
<proteinExistence type="predicted"/>
<organism evidence="2 3">
    <name type="scientific">Caerostris extrusa</name>
    <name type="common">Bark spider</name>
    <name type="synonym">Caerostris bankana</name>
    <dbReference type="NCBI Taxonomy" id="172846"/>
    <lineage>
        <taxon>Eukaryota</taxon>
        <taxon>Metazoa</taxon>
        <taxon>Ecdysozoa</taxon>
        <taxon>Arthropoda</taxon>
        <taxon>Chelicerata</taxon>
        <taxon>Arachnida</taxon>
        <taxon>Araneae</taxon>
        <taxon>Araneomorphae</taxon>
        <taxon>Entelegynae</taxon>
        <taxon>Araneoidea</taxon>
        <taxon>Araneidae</taxon>
        <taxon>Caerostris</taxon>
    </lineage>
</organism>
<feature type="compositionally biased region" description="Basic residues" evidence="1">
    <location>
        <begin position="158"/>
        <end position="181"/>
    </location>
</feature>
<keyword evidence="3" id="KW-1185">Reference proteome</keyword>